<evidence type="ECO:0000313" key="3">
    <source>
        <dbReference type="RefSeq" id="XP_004706566.3"/>
    </source>
</evidence>
<dbReference type="InterPro" id="IPR011992">
    <property type="entry name" value="EF-hand-dom_pair"/>
</dbReference>
<dbReference type="RefSeq" id="XP_004706566.3">
    <property type="nucleotide sequence ID" value="XM_004706509.3"/>
</dbReference>
<dbReference type="PROSITE" id="PS50222">
    <property type="entry name" value="EF_HAND_2"/>
    <property type="match status" value="1"/>
</dbReference>
<dbReference type="InterPro" id="IPR002048">
    <property type="entry name" value="EF_hand_dom"/>
</dbReference>
<dbReference type="GeneID" id="101654102"/>
<dbReference type="Gene3D" id="1.10.238.10">
    <property type="entry name" value="EF-hand"/>
    <property type="match status" value="2"/>
</dbReference>
<reference evidence="3" key="1">
    <citation type="submission" date="2025-08" db="UniProtKB">
        <authorList>
            <consortium name="RefSeq"/>
        </authorList>
    </citation>
    <scope>IDENTIFICATION</scope>
</reference>
<dbReference type="SUPFAM" id="SSF47473">
    <property type="entry name" value="EF-hand"/>
    <property type="match status" value="1"/>
</dbReference>
<dbReference type="InterPro" id="IPR050230">
    <property type="entry name" value="CALM/Myosin/TropC-like"/>
</dbReference>
<evidence type="ECO:0000259" key="1">
    <source>
        <dbReference type="PROSITE" id="PS50222"/>
    </source>
</evidence>
<accession>A0ABM0IS74</accession>
<feature type="domain" description="EF-hand" evidence="1">
    <location>
        <begin position="77"/>
        <end position="112"/>
    </location>
</feature>
<protein>
    <submittedName>
        <fullName evidence="3">Myosin light polypeptide 6-like</fullName>
    </submittedName>
</protein>
<proteinExistence type="predicted"/>
<keyword evidence="2" id="KW-1185">Reference proteome</keyword>
<organism evidence="2 3">
    <name type="scientific">Echinops telfairi</name>
    <name type="common">Lesser hedgehog tenrec</name>
    <dbReference type="NCBI Taxonomy" id="9371"/>
    <lineage>
        <taxon>Eukaryota</taxon>
        <taxon>Metazoa</taxon>
        <taxon>Chordata</taxon>
        <taxon>Craniata</taxon>
        <taxon>Vertebrata</taxon>
        <taxon>Euteleostomi</taxon>
        <taxon>Mammalia</taxon>
        <taxon>Eutheria</taxon>
        <taxon>Afrotheria</taxon>
        <taxon>Tenrecidae</taxon>
        <taxon>Tenrecinae</taxon>
        <taxon>Echinops</taxon>
    </lineage>
</organism>
<dbReference type="PANTHER" id="PTHR23048">
    <property type="entry name" value="MYOSIN LIGHT CHAIN 1, 3"/>
    <property type="match status" value="1"/>
</dbReference>
<evidence type="ECO:0000313" key="2">
    <source>
        <dbReference type="Proteomes" id="UP000694863"/>
    </source>
</evidence>
<dbReference type="CDD" id="cd00051">
    <property type="entry name" value="EFh"/>
    <property type="match status" value="1"/>
</dbReference>
<gene>
    <name evidence="3" type="primary">LOC101654102</name>
</gene>
<dbReference type="PANTHER" id="PTHR23048:SF7">
    <property type="entry name" value="SIMILAR TO MYOSIN, LIGHT POLYPEPTIDE 6, ALKALI, SMOOTH MUSCLE AND NON-MUSCLE"/>
    <property type="match status" value="1"/>
</dbReference>
<name>A0ABM0IS74_ECHTE</name>
<dbReference type="Proteomes" id="UP000694863">
    <property type="component" value="Unplaced"/>
</dbReference>
<sequence>MTQLEGMTLPSMPQGHFKIYLYSQCGDVMSSLGQNPINTEVLKVLGSPMSGERNVKVLDFEHFLPMLETVAKDRGQGTWEDYVEGLQMFDKEGNGTLIGAEFRHVLVTLCEKMTEEEVEVLVAGPKHSNGCIDYEEFVHMVLNGRGQTFLCPRSPVPFPM</sequence>